<evidence type="ECO:0000259" key="3">
    <source>
        <dbReference type="PROSITE" id="PS50164"/>
    </source>
</evidence>
<organism evidence="4">
    <name type="scientific">freshwater metagenome</name>
    <dbReference type="NCBI Taxonomy" id="449393"/>
    <lineage>
        <taxon>unclassified sequences</taxon>
        <taxon>metagenomes</taxon>
        <taxon>ecological metagenomes</taxon>
    </lineage>
</organism>
<dbReference type="InterPro" id="IPR000305">
    <property type="entry name" value="GIY-YIG_endonuc"/>
</dbReference>
<dbReference type="SUPFAM" id="SSF82771">
    <property type="entry name" value="GIY-YIG endonuclease"/>
    <property type="match status" value="1"/>
</dbReference>
<feature type="region of interest" description="Disordered" evidence="2">
    <location>
        <begin position="232"/>
        <end position="251"/>
    </location>
</feature>
<dbReference type="SMART" id="SM00496">
    <property type="entry name" value="IENR2"/>
    <property type="match status" value="5"/>
</dbReference>
<evidence type="ECO:0000313" key="4">
    <source>
        <dbReference type="EMBL" id="CAB5033244.1"/>
    </source>
</evidence>
<accession>A0A6J7RWF7</accession>
<dbReference type="AlphaFoldDB" id="A0A6J7RWF7"/>
<dbReference type="InterPro" id="IPR003611">
    <property type="entry name" value="NUMOD3"/>
</dbReference>
<name>A0A6J7RWF7_9ZZZZ</name>
<dbReference type="Gene3D" id="3.40.1440.10">
    <property type="entry name" value="GIY-YIG endonuclease"/>
    <property type="match status" value="1"/>
</dbReference>
<dbReference type="CDD" id="cd10443">
    <property type="entry name" value="GIY-YIG_HE_Tlr8p_PBC-V_like"/>
    <property type="match status" value="1"/>
</dbReference>
<dbReference type="Pfam" id="PF01541">
    <property type="entry name" value="GIY-YIG"/>
    <property type="match status" value="1"/>
</dbReference>
<feature type="domain" description="GIY-YIG" evidence="3">
    <location>
        <begin position="2"/>
        <end position="90"/>
    </location>
</feature>
<dbReference type="SMART" id="SM00465">
    <property type="entry name" value="GIYc"/>
    <property type="match status" value="1"/>
</dbReference>
<dbReference type="PROSITE" id="PS50164">
    <property type="entry name" value="GIY_YIG"/>
    <property type="match status" value="1"/>
</dbReference>
<dbReference type="InterPro" id="IPR006350">
    <property type="entry name" value="Intron_endoG1"/>
</dbReference>
<reference evidence="4" key="1">
    <citation type="submission" date="2020-05" db="EMBL/GenBank/DDBJ databases">
        <authorList>
            <person name="Chiriac C."/>
            <person name="Salcher M."/>
            <person name="Ghai R."/>
            <person name="Kavagutti S V."/>
        </authorList>
    </citation>
    <scope>NUCLEOTIDE SEQUENCE</scope>
</reference>
<comment type="similarity">
    <text evidence="1">To endonucleases of group I introns of fungi and phage.</text>
</comment>
<gene>
    <name evidence="4" type="ORF">UFOPK4237_00052</name>
</gene>
<dbReference type="InterPro" id="IPR035901">
    <property type="entry name" value="GIY-YIG_endonuc_sf"/>
</dbReference>
<dbReference type="GO" id="GO:0003677">
    <property type="term" value="F:DNA binding"/>
    <property type="evidence" value="ECO:0007669"/>
    <property type="project" value="InterPro"/>
</dbReference>
<proteinExistence type="predicted"/>
<dbReference type="EMBL" id="CAFBPZ010000002">
    <property type="protein sequence ID" value="CAB5033244.1"/>
    <property type="molecule type" value="Genomic_DNA"/>
</dbReference>
<evidence type="ECO:0000256" key="2">
    <source>
        <dbReference type="SAM" id="MobiDB-lite"/>
    </source>
</evidence>
<sequence>MKITGIYGIRHKTTDRWYVGQAYDIRKRFKDHRAMASTKTRKHLYLSLRKYGYTAFAWRILERCEKAELNRREKFWVQKLNAVEPNGFNLTTGGDRGYEFTSSVLEKMRKASLGRVQSTETIRKRVEKNIGQRRTLATRRKMRKAQLGKKASETTRRKLARIRKRISRLPKMLQWNRERMLKLWRNREFRRRQKIAHQGYKPLESTRRKLSRRSKERWKNLEYRAKIISHSLGRRHSKAAKRRISVGNKGKKRTERWKIEQSSRVKKIWLKGDYRQRVIKALTGRKQSKALIARRIVKLIGRRKYSIQDMQKWAGKKGGRCISRKYDGAHHHLKWRCKRRHTWLAQPTNIMFGKWCPLCRNEELSARFRTKNAIQKYRQIARKRGGVLLTRKAPRNQREHLQWRCRNGHIFLSKANNVLNGKWCKRCALAKRGLKLIDLSLN</sequence>
<protein>
    <submittedName>
        <fullName evidence="4">Unannotated protein</fullName>
    </submittedName>
</protein>
<dbReference type="NCBIfam" id="TIGR01453">
    <property type="entry name" value="grpIintron_endo"/>
    <property type="match status" value="1"/>
</dbReference>
<dbReference type="GO" id="GO:0004519">
    <property type="term" value="F:endonuclease activity"/>
    <property type="evidence" value="ECO:0007669"/>
    <property type="project" value="InterPro"/>
</dbReference>
<evidence type="ECO:0000256" key="1">
    <source>
        <dbReference type="ARBA" id="ARBA00010045"/>
    </source>
</evidence>